<dbReference type="PANTHER" id="PTHR10380">
    <property type="entry name" value="CUTICLE PROTEIN"/>
    <property type="match status" value="1"/>
</dbReference>
<gene>
    <name evidence="2" type="primary">AVEN_92774_1</name>
    <name evidence="2" type="ORF">NPIL_443021</name>
</gene>
<evidence type="ECO:0000313" key="2">
    <source>
        <dbReference type="EMBL" id="GFT25810.1"/>
    </source>
</evidence>
<sequence length="160" mass="18014">MYLSVSQTKNIPQSERSSIGLLKNSNMLAKIVLITALFALAVGQIGLNEIEEYGGPFEPIPYSFGYAIKDVHGEQHRQEKSDGAGVVTGSYGFVDEHGIHRQVYYIADHLGFRAKIVTNEPVKGLYCWNNHRPIFKRPRSQRSTCLTNDNYLYNLTDFTG</sequence>
<evidence type="ECO:0000313" key="3">
    <source>
        <dbReference type="Proteomes" id="UP000887013"/>
    </source>
</evidence>
<keyword evidence="1" id="KW-0193">Cuticle</keyword>
<reference evidence="2" key="1">
    <citation type="submission" date="2020-08" db="EMBL/GenBank/DDBJ databases">
        <title>Multicomponent nature underlies the extraordinary mechanical properties of spider dragline silk.</title>
        <authorList>
            <person name="Kono N."/>
            <person name="Nakamura H."/>
            <person name="Mori M."/>
            <person name="Yoshida Y."/>
            <person name="Ohtoshi R."/>
            <person name="Malay A.D."/>
            <person name="Moran D.A.P."/>
            <person name="Tomita M."/>
            <person name="Numata K."/>
            <person name="Arakawa K."/>
        </authorList>
    </citation>
    <scope>NUCLEOTIDE SEQUENCE</scope>
</reference>
<dbReference type="GO" id="GO:0008010">
    <property type="term" value="F:structural constituent of chitin-based larval cuticle"/>
    <property type="evidence" value="ECO:0007669"/>
    <property type="project" value="TreeGrafter"/>
</dbReference>
<dbReference type="GO" id="GO:0062129">
    <property type="term" value="C:chitin-based extracellular matrix"/>
    <property type="evidence" value="ECO:0007669"/>
    <property type="project" value="TreeGrafter"/>
</dbReference>
<dbReference type="Pfam" id="PF00379">
    <property type="entry name" value="Chitin_bind_4"/>
    <property type="match status" value="1"/>
</dbReference>
<keyword evidence="3" id="KW-1185">Reference proteome</keyword>
<dbReference type="PROSITE" id="PS51155">
    <property type="entry name" value="CHIT_BIND_RR_2"/>
    <property type="match status" value="1"/>
</dbReference>
<dbReference type="AlphaFoldDB" id="A0A8X6TM99"/>
<dbReference type="Proteomes" id="UP000887013">
    <property type="component" value="Unassembled WGS sequence"/>
</dbReference>
<dbReference type="InterPro" id="IPR000618">
    <property type="entry name" value="Insect_cuticle"/>
</dbReference>
<dbReference type="EMBL" id="BMAW01011833">
    <property type="protein sequence ID" value="GFT25810.1"/>
    <property type="molecule type" value="Genomic_DNA"/>
</dbReference>
<comment type="caution">
    <text evidence="2">The sequence shown here is derived from an EMBL/GenBank/DDBJ whole genome shotgun (WGS) entry which is preliminary data.</text>
</comment>
<dbReference type="OrthoDB" id="6433771at2759"/>
<proteinExistence type="predicted"/>
<dbReference type="InterPro" id="IPR050468">
    <property type="entry name" value="Cuticle_Struct_Prot"/>
</dbReference>
<accession>A0A8X6TM99</accession>
<evidence type="ECO:0000256" key="1">
    <source>
        <dbReference type="PROSITE-ProRule" id="PRU00497"/>
    </source>
</evidence>
<name>A0A8X6TM99_NEPPI</name>
<protein>
    <recommendedName>
        <fullName evidence="4">Cuticular protein</fullName>
    </recommendedName>
</protein>
<organism evidence="2 3">
    <name type="scientific">Nephila pilipes</name>
    <name type="common">Giant wood spider</name>
    <name type="synonym">Nephila maculata</name>
    <dbReference type="NCBI Taxonomy" id="299642"/>
    <lineage>
        <taxon>Eukaryota</taxon>
        <taxon>Metazoa</taxon>
        <taxon>Ecdysozoa</taxon>
        <taxon>Arthropoda</taxon>
        <taxon>Chelicerata</taxon>
        <taxon>Arachnida</taxon>
        <taxon>Araneae</taxon>
        <taxon>Araneomorphae</taxon>
        <taxon>Entelegynae</taxon>
        <taxon>Araneoidea</taxon>
        <taxon>Nephilidae</taxon>
        <taxon>Nephila</taxon>
    </lineage>
</organism>
<evidence type="ECO:0008006" key="4">
    <source>
        <dbReference type="Google" id="ProtNLM"/>
    </source>
</evidence>